<dbReference type="RefSeq" id="WP_214170134.1">
    <property type="nucleotide sequence ID" value="NZ_JAHCVJ010000001.1"/>
</dbReference>
<keyword evidence="2" id="KW-0808">Transferase</keyword>
<keyword evidence="2" id="KW-0328">Glycosyltransferase</keyword>
<dbReference type="PANTHER" id="PTHR33604:SF3">
    <property type="entry name" value="OSJNBA0004B13.7 PROTEIN"/>
    <property type="match status" value="1"/>
</dbReference>
<accession>A0AAW4KXD5</accession>
<dbReference type="InterPro" id="IPR029044">
    <property type="entry name" value="Nucleotide-diphossugar_trans"/>
</dbReference>
<dbReference type="Gene3D" id="3.90.550.10">
    <property type="entry name" value="Spore Coat Polysaccharide Biosynthesis Protein SpsA, Chain A"/>
    <property type="match status" value="1"/>
</dbReference>
<evidence type="ECO:0000313" key="3">
    <source>
        <dbReference type="Proteomes" id="UP000811899"/>
    </source>
</evidence>
<dbReference type="Proteomes" id="UP000811899">
    <property type="component" value="Unassembled WGS sequence"/>
</dbReference>
<organism evidence="2 3">
    <name type="scientific">Geoanaerobacter pelophilus</name>
    <dbReference type="NCBI Taxonomy" id="60036"/>
    <lineage>
        <taxon>Bacteria</taxon>
        <taxon>Pseudomonadati</taxon>
        <taxon>Thermodesulfobacteriota</taxon>
        <taxon>Desulfuromonadia</taxon>
        <taxon>Geobacterales</taxon>
        <taxon>Geobacteraceae</taxon>
        <taxon>Geoanaerobacter</taxon>
    </lineage>
</organism>
<reference evidence="2 3" key="1">
    <citation type="submission" date="2021-05" db="EMBL/GenBank/DDBJ databases">
        <title>The draft genome of Geobacter pelophilus DSM 12255.</title>
        <authorList>
            <person name="Xu Z."/>
            <person name="Masuda Y."/>
            <person name="Itoh H."/>
            <person name="Senoo K."/>
        </authorList>
    </citation>
    <scope>NUCLEOTIDE SEQUENCE [LARGE SCALE GENOMIC DNA]</scope>
    <source>
        <strain evidence="2 3">DSM 12255</strain>
    </source>
</reference>
<comment type="caution">
    <text evidence="2">The sequence shown here is derived from an EMBL/GenBank/DDBJ whole genome shotgun (WGS) entry which is preliminary data.</text>
</comment>
<protein>
    <submittedName>
        <fullName evidence="2">Glycosyltransferase</fullName>
        <ecNumber evidence="2">2.4.-.-</ecNumber>
    </submittedName>
</protein>
<evidence type="ECO:0000313" key="2">
    <source>
        <dbReference type="EMBL" id="MBT0663394.1"/>
    </source>
</evidence>
<evidence type="ECO:0000259" key="1">
    <source>
        <dbReference type="Pfam" id="PF00535"/>
    </source>
</evidence>
<feature type="domain" description="Glycosyltransferase 2-like" evidence="1">
    <location>
        <begin position="5"/>
        <end position="111"/>
    </location>
</feature>
<dbReference type="GO" id="GO:0016757">
    <property type="term" value="F:glycosyltransferase activity"/>
    <property type="evidence" value="ECO:0007669"/>
    <property type="project" value="UniProtKB-KW"/>
</dbReference>
<dbReference type="InterPro" id="IPR001173">
    <property type="entry name" value="Glyco_trans_2-like"/>
</dbReference>
<gene>
    <name evidence="2" type="ORF">KI809_03685</name>
</gene>
<dbReference type="EMBL" id="JAHCVJ010000001">
    <property type="protein sequence ID" value="MBT0663394.1"/>
    <property type="molecule type" value="Genomic_DNA"/>
</dbReference>
<dbReference type="SUPFAM" id="SSF53448">
    <property type="entry name" value="Nucleotide-diphospho-sugar transferases"/>
    <property type="match status" value="1"/>
</dbReference>
<dbReference type="EC" id="2.4.-.-" evidence="2"/>
<dbReference type="Pfam" id="PF00535">
    <property type="entry name" value="Glycos_transf_2"/>
    <property type="match status" value="1"/>
</dbReference>
<keyword evidence="3" id="KW-1185">Reference proteome</keyword>
<name>A0AAW4KXD5_9BACT</name>
<dbReference type="AlphaFoldDB" id="A0AAW4KXD5"/>
<sequence length="428" mass="49149">MNIPIVIAAYNRDHTLFRLLSSIAKSLYAGPVTLIISIDGGGPESVKSIAHAFNWEHGQKEVIEHPENMGLRRHILSCGQIATQYDGIILLEDDLYVSPWFYDYTLAALKFYKDCPSICGISLYSYRYNETSLLPFIPLNDGSNTYFMQVPCSWGQAWLKEHWSAFESWYEGHRDCNYSDDPALPPNIVSWPATSWKKYFFKYMVEQGKFFVYPAGSYTTNFGDKGQHHQGSHLYQVPIMVGKTASYIFKRFEQSLIKYDAWSELIPECLNGLAGSAIDCDFSVDLHGTKKRESLSGEYVLTSKQCRSNIKSFGRSMLPVEMNIINQISGSDIYLARIDQLVDYGNINDYIFERATNIQNQQYYCTTDSFHYSLLHRAQNKMNDLYQQGQIIESAYRESTRLLESLYASLSWRITAPLRKLLDAVKRL</sequence>
<proteinExistence type="predicted"/>
<dbReference type="PANTHER" id="PTHR33604">
    <property type="entry name" value="OSJNBA0004B13.7 PROTEIN"/>
    <property type="match status" value="1"/>
</dbReference>